<proteinExistence type="predicted"/>
<dbReference type="AlphaFoldDB" id="A0AA38MRG4"/>
<organism evidence="2 3">
    <name type="scientific">Zophobas morio</name>
    <dbReference type="NCBI Taxonomy" id="2755281"/>
    <lineage>
        <taxon>Eukaryota</taxon>
        <taxon>Metazoa</taxon>
        <taxon>Ecdysozoa</taxon>
        <taxon>Arthropoda</taxon>
        <taxon>Hexapoda</taxon>
        <taxon>Insecta</taxon>
        <taxon>Pterygota</taxon>
        <taxon>Neoptera</taxon>
        <taxon>Endopterygota</taxon>
        <taxon>Coleoptera</taxon>
        <taxon>Polyphaga</taxon>
        <taxon>Cucujiformia</taxon>
        <taxon>Tenebrionidae</taxon>
        <taxon>Zophobas</taxon>
    </lineage>
</organism>
<accession>A0AA38MRG4</accession>
<comment type="caution">
    <text evidence="2">The sequence shown here is derived from an EMBL/GenBank/DDBJ whole genome shotgun (WGS) entry which is preliminary data.</text>
</comment>
<protein>
    <submittedName>
        <fullName evidence="2">Uncharacterized protein</fullName>
    </submittedName>
</protein>
<evidence type="ECO:0000313" key="2">
    <source>
        <dbReference type="EMBL" id="KAJ3665092.1"/>
    </source>
</evidence>
<feature type="region of interest" description="Disordered" evidence="1">
    <location>
        <begin position="154"/>
        <end position="202"/>
    </location>
</feature>
<dbReference type="Proteomes" id="UP001168821">
    <property type="component" value="Unassembled WGS sequence"/>
</dbReference>
<reference evidence="2" key="1">
    <citation type="journal article" date="2023" name="G3 (Bethesda)">
        <title>Whole genome assemblies of Zophobas morio and Tenebrio molitor.</title>
        <authorList>
            <person name="Kaur S."/>
            <person name="Stinson S.A."/>
            <person name="diCenzo G.C."/>
        </authorList>
    </citation>
    <scope>NUCLEOTIDE SEQUENCE</scope>
    <source>
        <strain evidence="2">QUZm001</strain>
    </source>
</reference>
<gene>
    <name evidence="2" type="ORF">Zmor_000605</name>
</gene>
<dbReference type="EMBL" id="JALNTZ010000001">
    <property type="protein sequence ID" value="KAJ3665092.1"/>
    <property type="molecule type" value="Genomic_DNA"/>
</dbReference>
<sequence length="202" mass="23357">MQDQKTQKIFRMQPILCPWITSQPYHSSLWSKNRSSNPSDPSLANRFLNNPWVKLLVLKLTSNCIHYFQINRQMPLGMPRSQDKPLPSIQQSSSQFFYFLRLMQLFPDTHPATLHTVLVLCKNDFFCAVDKMLYAKRCKLLCYKKNILQKSQRGSRSYAGNDTVGMRANNKSEFPKQTNFVNKASSSVSNAEKKREGILNQS</sequence>
<evidence type="ECO:0000313" key="3">
    <source>
        <dbReference type="Proteomes" id="UP001168821"/>
    </source>
</evidence>
<name>A0AA38MRG4_9CUCU</name>
<keyword evidence="3" id="KW-1185">Reference proteome</keyword>
<evidence type="ECO:0000256" key="1">
    <source>
        <dbReference type="SAM" id="MobiDB-lite"/>
    </source>
</evidence>
<feature type="compositionally biased region" description="Basic and acidic residues" evidence="1">
    <location>
        <begin position="191"/>
        <end position="202"/>
    </location>
</feature>
<feature type="compositionally biased region" description="Polar residues" evidence="1">
    <location>
        <begin position="169"/>
        <end position="190"/>
    </location>
</feature>